<keyword evidence="2" id="KW-1185">Reference proteome</keyword>
<dbReference type="SUPFAM" id="SSF48452">
    <property type="entry name" value="TPR-like"/>
    <property type="match status" value="1"/>
</dbReference>
<protein>
    <submittedName>
        <fullName evidence="1">Uncharacterized protein</fullName>
    </submittedName>
</protein>
<dbReference type="InterPro" id="IPR011990">
    <property type="entry name" value="TPR-like_helical_dom_sf"/>
</dbReference>
<dbReference type="InterPro" id="IPR043519">
    <property type="entry name" value="NT_sf"/>
</dbReference>
<dbReference type="AlphaFoldDB" id="A0A9W7FE79"/>
<dbReference type="EMBL" id="BRXW01000150">
    <property type="protein sequence ID" value="GMI10584.1"/>
    <property type="molecule type" value="Genomic_DNA"/>
</dbReference>
<organism evidence="1 2">
    <name type="scientific">Triparma laevis f. longispina</name>
    <dbReference type="NCBI Taxonomy" id="1714387"/>
    <lineage>
        <taxon>Eukaryota</taxon>
        <taxon>Sar</taxon>
        <taxon>Stramenopiles</taxon>
        <taxon>Ochrophyta</taxon>
        <taxon>Bolidophyceae</taxon>
        <taxon>Parmales</taxon>
        <taxon>Triparmaceae</taxon>
        <taxon>Triparma</taxon>
    </lineage>
</organism>
<evidence type="ECO:0000313" key="1">
    <source>
        <dbReference type="EMBL" id="GMI10584.1"/>
    </source>
</evidence>
<sequence>MGCNNSKSLNENATGIECGHPLLNARSPSKIRILGIDDDERVEPLMEMTEDIMARLTGMIELKKNINRDAAEVLSKGVLGEDRFVSYTEVSEQESDARDLDELYGEAEAALPVFTESMRELVINLGMDPDSYPVVEGKRIVDGGVELKTLTVVRLKRRTRADEKVEEDYNGNFKRILDLVRCSITVETEEDLGRVLAKLMESEKVMRLKNRFMSPLPEGIRDCLLNVMITGHICEVQLHLSVIIKQKGLNHEFYNFFRKNVHSFNGKTLTESYTEVMARVEALGYIGLEKGQGERSVAWGISKLLKEGDLTRLMMLGEIVGKDKGFGDVKLNIVVRRRIVEVMENSGGDLEEDKARKLELFNAYKEMGIACGWTGDSGSQKYYKLAKEGYEELLGQDDEKVFDVSLALIMGAPAAQLQNMSNHFNCVVTSGISTEGERIKKLRDLAETMKRVLGEENEVTLKVLNALGNKLRDNGEFDEARQTHERCLAGRENLLGKEHRRTLKTAVNLGGDYVELRNNGTALEFYLRALICYKKQLGTEHKYTRKALKDIKACIRATGSMKAWAELKKEYPWIPVEE</sequence>
<proteinExistence type="predicted"/>
<dbReference type="Gene3D" id="1.25.40.10">
    <property type="entry name" value="Tetratricopeptide repeat domain"/>
    <property type="match status" value="1"/>
</dbReference>
<dbReference type="PANTHER" id="PTHR46082:SF6">
    <property type="entry name" value="AAA+ ATPASE DOMAIN-CONTAINING PROTEIN-RELATED"/>
    <property type="match status" value="1"/>
</dbReference>
<dbReference type="InterPro" id="IPR053137">
    <property type="entry name" value="NLR-like"/>
</dbReference>
<dbReference type="OrthoDB" id="206178at2759"/>
<name>A0A9W7FE79_9STRA</name>
<dbReference type="Proteomes" id="UP001165122">
    <property type="component" value="Unassembled WGS sequence"/>
</dbReference>
<comment type="caution">
    <text evidence="1">The sequence shown here is derived from an EMBL/GenBank/DDBJ whole genome shotgun (WGS) entry which is preliminary data.</text>
</comment>
<evidence type="ECO:0000313" key="2">
    <source>
        <dbReference type="Proteomes" id="UP001165122"/>
    </source>
</evidence>
<accession>A0A9W7FE79</accession>
<dbReference type="Pfam" id="PF13424">
    <property type="entry name" value="TPR_12"/>
    <property type="match status" value="1"/>
</dbReference>
<reference evidence="2" key="1">
    <citation type="journal article" date="2023" name="Commun. Biol.">
        <title>Genome analysis of Parmales, the sister group of diatoms, reveals the evolutionary specialization of diatoms from phago-mixotrophs to photoautotrophs.</title>
        <authorList>
            <person name="Ban H."/>
            <person name="Sato S."/>
            <person name="Yoshikawa S."/>
            <person name="Yamada K."/>
            <person name="Nakamura Y."/>
            <person name="Ichinomiya M."/>
            <person name="Sato N."/>
            <person name="Blanc-Mathieu R."/>
            <person name="Endo H."/>
            <person name="Kuwata A."/>
            <person name="Ogata H."/>
        </authorList>
    </citation>
    <scope>NUCLEOTIDE SEQUENCE [LARGE SCALE GENOMIC DNA]</scope>
    <source>
        <strain evidence="2">NIES 3700</strain>
    </source>
</reference>
<dbReference type="SUPFAM" id="SSF81301">
    <property type="entry name" value="Nucleotidyltransferase"/>
    <property type="match status" value="1"/>
</dbReference>
<dbReference type="PANTHER" id="PTHR46082">
    <property type="entry name" value="ATP/GTP-BINDING PROTEIN-RELATED"/>
    <property type="match status" value="1"/>
</dbReference>
<gene>
    <name evidence="1" type="ORF">TrLO_g11192</name>
</gene>